<dbReference type="SUPFAM" id="SSF50630">
    <property type="entry name" value="Acid proteases"/>
    <property type="match status" value="1"/>
</dbReference>
<sequence length="354" mass="38848">MMPRRTFALSCASASALATRRDASASDTLRAQYADAFEALRRNAATTTVPMTLERGGAYAVEWTLGDAARTLRGVVDTGSPFLTSQRRGCDASGAGAGWGCVEAEDVRFEAYDATFETYGLQADGRTSWYAGKRATLGSLEFEDLVFGVTDDVRGRDAAPFVGLVKYTNRERGIRPSFLQQTDIASFALDFERETLTLSRDSLVDESEIGVLRTVDLRSIGAPVYHYATPCDELWINGERFETSKPIYVVFDSGTTGMLVDRQLYEDSDFHLGTYQTHMKFTDTNGETKYCGSSLRTCKLSEDCLFVVTPIDVPWPGCGDDFHIVFAGLSVLRNQGALVVDAERGLVRLGRLVA</sequence>
<dbReference type="eggNOG" id="ENOG502S3QI">
    <property type="taxonomic scope" value="Eukaryota"/>
</dbReference>
<protein>
    <recommendedName>
        <fullName evidence="3">Peptidase A1 domain-containing protein</fullName>
    </recommendedName>
</protein>
<gene>
    <name evidence="1" type="ORF">OSTLU_18270</name>
</gene>
<organism evidence="1 2">
    <name type="scientific">Ostreococcus lucimarinus (strain CCE9901)</name>
    <dbReference type="NCBI Taxonomy" id="436017"/>
    <lineage>
        <taxon>Eukaryota</taxon>
        <taxon>Viridiplantae</taxon>
        <taxon>Chlorophyta</taxon>
        <taxon>Mamiellophyceae</taxon>
        <taxon>Mamiellales</taxon>
        <taxon>Bathycoccaceae</taxon>
        <taxon>Ostreococcus</taxon>
    </lineage>
</organism>
<dbReference type="Gene3D" id="2.40.70.10">
    <property type="entry name" value="Acid Proteases"/>
    <property type="match status" value="1"/>
</dbReference>
<dbReference type="EMBL" id="CP000595">
    <property type="protein sequence ID" value="ABO99989.1"/>
    <property type="molecule type" value="Genomic_DNA"/>
</dbReference>
<name>A4S842_OSTLU</name>
<dbReference type="KEGG" id="olu:OSTLU_18270"/>
<dbReference type="AlphaFoldDB" id="A4S842"/>
<accession>A4S842</accession>
<dbReference type="OrthoDB" id="419677at2759"/>
<dbReference type="Proteomes" id="UP000001568">
    <property type="component" value="Chromosome 15"/>
</dbReference>
<reference evidence="1 2" key="1">
    <citation type="journal article" date="2007" name="Proc. Natl. Acad. Sci. U.S.A.">
        <title>The tiny eukaryote Ostreococcus provides genomic insights into the paradox of plankton speciation.</title>
        <authorList>
            <person name="Palenik B."/>
            <person name="Grimwood J."/>
            <person name="Aerts A."/>
            <person name="Rouze P."/>
            <person name="Salamov A."/>
            <person name="Putnam N."/>
            <person name="Dupont C."/>
            <person name="Jorgensen R."/>
            <person name="Derelle E."/>
            <person name="Rombauts S."/>
            <person name="Zhou K."/>
            <person name="Otillar R."/>
            <person name="Merchant S.S."/>
            <person name="Podell S."/>
            <person name="Gaasterland T."/>
            <person name="Napoli C."/>
            <person name="Gendler K."/>
            <person name="Manuell A."/>
            <person name="Tai V."/>
            <person name="Vallon O."/>
            <person name="Piganeau G."/>
            <person name="Jancek S."/>
            <person name="Heijde M."/>
            <person name="Jabbari K."/>
            <person name="Bowler C."/>
            <person name="Lohr M."/>
            <person name="Robbens S."/>
            <person name="Werner G."/>
            <person name="Dubchak I."/>
            <person name="Pazour G.J."/>
            <person name="Ren Q."/>
            <person name="Paulsen I."/>
            <person name="Delwiche C."/>
            <person name="Schmutz J."/>
            <person name="Rokhsar D."/>
            <person name="Van de Peer Y."/>
            <person name="Moreau H."/>
            <person name="Grigoriev I.V."/>
        </authorList>
    </citation>
    <scope>NUCLEOTIDE SEQUENCE [LARGE SCALE GENOMIC DNA]</scope>
    <source>
        <strain evidence="1 2">CCE9901</strain>
    </source>
</reference>
<dbReference type="OMA" id="VRYAIGD"/>
<keyword evidence="2" id="KW-1185">Reference proteome</keyword>
<dbReference type="HOGENOM" id="CLU_043345_0_0_1"/>
<dbReference type="GeneID" id="5005600"/>
<evidence type="ECO:0000313" key="1">
    <source>
        <dbReference type="EMBL" id="ABO99989.1"/>
    </source>
</evidence>
<evidence type="ECO:0000313" key="2">
    <source>
        <dbReference type="Proteomes" id="UP000001568"/>
    </source>
</evidence>
<evidence type="ECO:0008006" key="3">
    <source>
        <dbReference type="Google" id="ProtNLM"/>
    </source>
</evidence>
<dbReference type="RefSeq" id="XP_001421696.1">
    <property type="nucleotide sequence ID" value="XM_001421659.1"/>
</dbReference>
<proteinExistence type="predicted"/>
<dbReference type="Gramene" id="ABO99989">
    <property type="protein sequence ID" value="ABO99989"/>
    <property type="gene ID" value="OSTLU_18270"/>
</dbReference>
<dbReference type="InterPro" id="IPR021109">
    <property type="entry name" value="Peptidase_aspartic_dom_sf"/>
</dbReference>